<evidence type="ECO:0000256" key="6">
    <source>
        <dbReference type="ARBA" id="ARBA00023157"/>
    </source>
</evidence>
<comment type="cofactor">
    <cofactor evidence="1">
        <name>Zn(2+)</name>
        <dbReference type="ChEBI" id="CHEBI:29105"/>
    </cofactor>
</comment>
<protein>
    <recommendedName>
        <fullName evidence="8">Superoxide dismutase copper chaperone</fullName>
    </recommendedName>
</protein>
<comment type="cofactor">
    <cofactor evidence="2">
        <name>Cu(2+)</name>
        <dbReference type="ChEBI" id="CHEBI:29036"/>
    </cofactor>
</comment>
<dbReference type="InterPro" id="IPR024134">
    <property type="entry name" value="SOD_Cu/Zn_/chaperone"/>
</dbReference>
<keyword evidence="11" id="KW-1185">Reference proteome</keyword>
<reference evidence="10" key="1">
    <citation type="submission" date="2022-03" db="EMBL/GenBank/DDBJ databases">
        <authorList>
            <person name="Alioto T."/>
            <person name="Alioto T."/>
            <person name="Gomez Garrido J."/>
        </authorList>
    </citation>
    <scope>NUCLEOTIDE SEQUENCE</scope>
</reference>
<keyword evidence="5" id="KW-0186">Copper</keyword>
<dbReference type="Proteomes" id="UP001295444">
    <property type="component" value="Chromosome 12"/>
</dbReference>
<evidence type="ECO:0000256" key="7">
    <source>
        <dbReference type="ARBA" id="ARBA00025798"/>
    </source>
</evidence>
<dbReference type="CDD" id="cd00305">
    <property type="entry name" value="Cu-Zn_Superoxide_Dismutase"/>
    <property type="match status" value="1"/>
</dbReference>
<dbReference type="GO" id="GO:0005507">
    <property type="term" value="F:copper ion binding"/>
    <property type="evidence" value="ECO:0007669"/>
    <property type="project" value="InterPro"/>
</dbReference>
<keyword evidence="3" id="KW-0479">Metal-binding</keyword>
<dbReference type="InterPro" id="IPR036423">
    <property type="entry name" value="SOD-like_Cu/Zn_dom_sf"/>
</dbReference>
<organism evidence="10 11">
    <name type="scientific">Pelobates cultripes</name>
    <name type="common">Western spadefoot toad</name>
    <dbReference type="NCBI Taxonomy" id="61616"/>
    <lineage>
        <taxon>Eukaryota</taxon>
        <taxon>Metazoa</taxon>
        <taxon>Chordata</taxon>
        <taxon>Craniata</taxon>
        <taxon>Vertebrata</taxon>
        <taxon>Euteleostomi</taxon>
        <taxon>Amphibia</taxon>
        <taxon>Batrachia</taxon>
        <taxon>Anura</taxon>
        <taxon>Pelobatoidea</taxon>
        <taxon>Pelobatidae</taxon>
        <taxon>Pelobates</taxon>
    </lineage>
</organism>
<dbReference type="SUPFAM" id="SSF49329">
    <property type="entry name" value="Cu,Zn superoxide dismutase-like"/>
    <property type="match status" value="1"/>
</dbReference>
<dbReference type="PRINTS" id="PR00068">
    <property type="entry name" value="CUZNDISMTASE"/>
</dbReference>
<evidence type="ECO:0000256" key="2">
    <source>
        <dbReference type="ARBA" id="ARBA00001973"/>
    </source>
</evidence>
<sequence length="271" mass="29086">MNSSNVSGTLCKMEFAVQMTCEKCVNAVKKSLEYVKDVQSVSVSLELETVLVETTLAAQEILSLLESTGMKAVLKGMGSNDSKNNGAAVAIISGEDAIQGVVRFLQVSEDNCIIDGTLDGLSPGLHGIHIHEYGDISEGCASCGEHYNPDGNTHGGPGDIDRHVGDLGNIFANDDGRAIFRVENNRLKVWDIIGRSLVVDEKEDDLGQGYLPLSKITGNSGKRLAFGIIARSAGLYENVKKICSCDGVTIWEERDCPIAGPERNKRKTANL</sequence>
<evidence type="ECO:0000313" key="10">
    <source>
        <dbReference type="EMBL" id="CAH2324790.1"/>
    </source>
</evidence>
<gene>
    <name evidence="10" type="ORF">PECUL_23A006888</name>
</gene>
<dbReference type="Pfam" id="PF00080">
    <property type="entry name" value="Sod_Cu"/>
    <property type="match status" value="1"/>
</dbReference>
<dbReference type="Gene3D" id="2.60.40.200">
    <property type="entry name" value="Superoxide dismutase, copper/zinc binding domain"/>
    <property type="match status" value="1"/>
</dbReference>
<evidence type="ECO:0000259" key="9">
    <source>
        <dbReference type="PROSITE" id="PS50846"/>
    </source>
</evidence>
<dbReference type="InterPro" id="IPR001424">
    <property type="entry name" value="SOD_Cu_Zn_dom"/>
</dbReference>
<dbReference type="Gene3D" id="3.30.70.100">
    <property type="match status" value="1"/>
</dbReference>
<evidence type="ECO:0000256" key="3">
    <source>
        <dbReference type="ARBA" id="ARBA00022723"/>
    </source>
</evidence>
<evidence type="ECO:0000256" key="1">
    <source>
        <dbReference type="ARBA" id="ARBA00001947"/>
    </source>
</evidence>
<evidence type="ECO:0000256" key="5">
    <source>
        <dbReference type="ARBA" id="ARBA00023008"/>
    </source>
</evidence>
<dbReference type="InterPro" id="IPR006121">
    <property type="entry name" value="HMA_dom"/>
</dbReference>
<feature type="domain" description="HMA" evidence="9">
    <location>
        <begin position="10"/>
        <end position="73"/>
    </location>
</feature>
<comment type="similarity">
    <text evidence="7">In the C-terminal section; belongs to the Cu-Zn superoxide dismutase family.</text>
</comment>
<dbReference type="PANTHER" id="PTHR10003">
    <property type="entry name" value="SUPEROXIDE DISMUTASE CU-ZN -RELATED"/>
    <property type="match status" value="1"/>
</dbReference>
<dbReference type="GO" id="GO:0006801">
    <property type="term" value="P:superoxide metabolic process"/>
    <property type="evidence" value="ECO:0007669"/>
    <property type="project" value="InterPro"/>
</dbReference>
<name>A0AAD1TDS2_PELCU</name>
<dbReference type="EMBL" id="OW240923">
    <property type="protein sequence ID" value="CAH2324790.1"/>
    <property type="molecule type" value="Genomic_DNA"/>
</dbReference>
<dbReference type="AlphaFoldDB" id="A0AAD1TDS2"/>
<dbReference type="InterPro" id="IPR018152">
    <property type="entry name" value="SOD_Cu/Zn_BS"/>
</dbReference>
<evidence type="ECO:0000256" key="8">
    <source>
        <dbReference type="ARBA" id="ARBA00032899"/>
    </source>
</evidence>
<accession>A0AAD1TDS2</accession>
<dbReference type="PROSITE" id="PS50846">
    <property type="entry name" value="HMA_2"/>
    <property type="match status" value="1"/>
</dbReference>
<dbReference type="PROSITE" id="PS00087">
    <property type="entry name" value="SOD_CU_ZN_1"/>
    <property type="match status" value="1"/>
</dbReference>
<dbReference type="InterPro" id="IPR036163">
    <property type="entry name" value="HMA_dom_sf"/>
</dbReference>
<dbReference type="Pfam" id="PF00403">
    <property type="entry name" value="HMA"/>
    <property type="match status" value="1"/>
</dbReference>
<dbReference type="FunFam" id="2.60.40.200:FF:000004">
    <property type="entry name" value="Copper chaperone for superoxide dismutase"/>
    <property type="match status" value="1"/>
</dbReference>
<dbReference type="CDD" id="cd00371">
    <property type="entry name" value="HMA"/>
    <property type="match status" value="1"/>
</dbReference>
<keyword evidence="4" id="KW-0862">Zinc</keyword>
<proteinExistence type="inferred from homology"/>
<dbReference type="SUPFAM" id="SSF55008">
    <property type="entry name" value="HMA, heavy metal-associated domain"/>
    <property type="match status" value="1"/>
</dbReference>
<evidence type="ECO:0000256" key="4">
    <source>
        <dbReference type="ARBA" id="ARBA00022833"/>
    </source>
</evidence>
<keyword evidence="6" id="KW-1015">Disulfide bond</keyword>
<evidence type="ECO:0000313" key="11">
    <source>
        <dbReference type="Proteomes" id="UP001295444"/>
    </source>
</evidence>